<proteinExistence type="predicted"/>
<reference evidence="2" key="1">
    <citation type="journal article" date="2022" name="Mol. Ecol. Resour.">
        <title>The genomes of chicory, endive, great burdock and yacon provide insights into Asteraceae palaeo-polyploidization history and plant inulin production.</title>
        <authorList>
            <person name="Fan W."/>
            <person name="Wang S."/>
            <person name="Wang H."/>
            <person name="Wang A."/>
            <person name="Jiang F."/>
            <person name="Liu H."/>
            <person name="Zhao H."/>
            <person name="Xu D."/>
            <person name="Zhang Y."/>
        </authorList>
    </citation>
    <scope>NUCLEOTIDE SEQUENCE [LARGE SCALE GENOMIC DNA]</scope>
    <source>
        <strain evidence="2">cv. Punajuju</strain>
    </source>
</reference>
<reference evidence="1 2" key="2">
    <citation type="journal article" date="2022" name="Mol. Ecol. Resour.">
        <title>The genomes of chicory, endive, great burdock and yacon provide insights into Asteraceae paleo-polyploidization history and plant inulin production.</title>
        <authorList>
            <person name="Fan W."/>
            <person name="Wang S."/>
            <person name="Wang H."/>
            <person name="Wang A."/>
            <person name="Jiang F."/>
            <person name="Liu H."/>
            <person name="Zhao H."/>
            <person name="Xu D."/>
            <person name="Zhang Y."/>
        </authorList>
    </citation>
    <scope>NUCLEOTIDE SEQUENCE [LARGE SCALE GENOMIC DNA]</scope>
    <source>
        <strain evidence="2">cv. Punajuju</strain>
        <tissue evidence="1">Leaves</tissue>
    </source>
</reference>
<evidence type="ECO:0000313" key="2">
    <source>
        <dbReference type="Proteomes" id="UP001055811"/>
    </source>
</evidence>
<protein>
    <submittedName>
        <fullName evidence="1">Uncharacterized protein</fullName>
    </submittedName>
</protein>
<gene>
    <name evidence="1" type="ORF">L2E82_08970</name>
</gene>
<keyword evidence="2" id="KW-1185">Reference proteome</keyword>
<sequence>MSMKFPTVFLQKEKSPSPVILTLFVTITKVDLGKLEMAALRRYWAHFNLMDASSNLSKDQLVECRLDYHYWSRSMVAGGLPTAVDG</sequence>
<dbReference type="Proteomes" id="UP001055811">
    <property type="component" value="Linkage Group LG02"/>
</dbReference>
<name>A0ACB9G7A8_CICIN</name>
<accession>A0ACB9G7A8</accession>
<dbReference type="EMBL" id="CM042010">
    <property type="protein sequence ID" value="KAI3779302.1"/>
    <property type="molecule type" value="Genomic_DNA"/>
</dbReference>
<evidence type="ECO:0000313" key="1">
    <source>
        <dbReference type="EMBL" id="KAI3779302.1"/>
    </source>
</evidence>
<comment type="caution">
    <text evidence="1">The sequence shown here is derived from an EMBL/GenBank/DDBJ whole genome shotgun (WGS) entry which is preliminary data.</text>
</comment>
<organism evidence="1 2">
    <name type="scientific">Cichorium intybus</name>
    <name type="common">Chicory</name>
    <dbReference type="NCBI Taxonomy" id="13427"/>
    <lineage>
        <taxon>Eukaryota</taxon>
        <taxon>Viridiplantae</taxon>
        <taxon>Streptophyta</taxon>
        <taxon>Embryophyta</taxon>
        <taxon>Tracheophyta</taxon>
        <taxon>Spermatophyta</taxon>
        <taxon>Magnoliopsida</taxon>
        <taxon>eudicotyledons</taxon>
        <taxon>Gunneridae</taxon>
        <taxon>Pentapetalae</taxon>
        <taxon>asterids</taxon>
        <taxon>campanulids</taxon>
        <taxon>Asterales</taxon>
        <taxon>Asteraceae</taxon>
        <taxon>Cichorioideae</taxon>
        <taxon>Cichorieae</taxon>
        <taxon>Cichoriinae</taxon>
        <taxon>Cichorium</taxon>
    </lineage>
</organism>